<dbReference type="RefSeq" id="WP_091227240.1">
    <property type="nucleotide sequence ID" value="NZ_FNBG01000003.1"/>
</dbReference>
<protein>
    <submittedName>
        <fullName evidence="2">Queuine tRNA-ribosyltransferase</fullName>
    </submittedName>
</protein>
<dbReference type="Pfam" id="PF01702">
    <property type="entry name" value="TGT"/>
    <property type="match status" value="1"/>
</dbReference>
<dbReference type="EMBL" id="FNBG01000003">
    <property type="protein sequence ID" value="SDE92270.1"/>
    <property type="molecule type" value="Genomic_DNA"/>
</dbReference>
<organism evidence="2 3">
    <name type="scientific">Fontibacillus panacisegetis</name>
    <dbReference type="NCBI Taxonomy" id="670482"/>
    <lineage>
        <taxon>Bacteria</taxon>
        <taxon>Bacillati</taxon>
        <taxon>Bacillota</taxon>
        <taxon>Bacilli</taxon>
        <taxon>Bacillales</taxon>
        <taxon>Paenibacillaceae</taxon>
        <taxon>Fontibacillus</taxon>
    </lineage>
</organism>
<feature type="domain" description="tRNA-guanine(15) transglycosylase-like" evidence="1">
    <location>
        <begin position="81"/>
        <end position="290"/>
    </location>
</feature>
<proteinExistence type="predicted"/>
<reference evidence="2 3" key="1">
    <citation type="submission" date="2016-10" db="EMBL/GenBank/DDBJ databases">
        <authorList>
            <person name="de Groot N.N."/>
        </authorList>
    </citation>
    <scope>NUCLEOTIDE SEQUENCE [LARGE SCALE GENOMIC DNA]</scope>
    <source>
        <strain evidence="2 3">DSM 28129</strain>
    </source>
</reference>
<dbReference type="GO" id="GO:0006400">
    <property type="term" value="P:tRNA modification"/>
    <property type="evidence" value="ECO:0007669"/>
    <property type="project" value="InterPro"/>
</dbReference>
<keyword evidence="3" id="KW-1185">Reference proteome</keyword>
<dbReference type="AlphaFoldDB" id="A0A1G7GVS0"/>
<dbReference type="OrthoDB" id="2834014at2"/>
<accession>A0A1G7GVS0</accession>
<evidence type="ECO:0000313" key="3">
    <source>
        <dbReference type="Proteomes" id="UP000198972"/>
    </source>
</evidence>
<sequence>MDFYIGWSHSDAIFCDYFPTCPVLISAIPDNRGGVKKYRNKPKKLILDCGSVFYVKQKSRPPLKDVFDIQLSILEDCDSTAKIQMVHFDEPLLNKTSLSERYMAIERTLFNAYEYLNLFNKYELPKFVQPMGVIQGYDQASIEFSAYELIKMGYENFGIGSLLFKHQTEQIEMIRRAVDVVGSANLHVFGVTGIPQLHAMVDIGVKSFDSTRPTMAAAFFQVFYSRPFRTFFLSESRAKPTSPRLENPLHCECPVCEINAKQIFIPSPREYMKLRSVHNYYHLLRTFKDILENKQRRGEHVVPNVLRARN</sequence>
<dbReference type="InterPro" id="IPR002616">
    <property type="entry name" value="tRNA_ribo_trans-like"/>
</dbReference>
<gene>
    <name evidence="2" type="ORF">SAMN04488542_103221</name>
</gene>
<dbReference type="GO" id="GO:0016740">
    <property type="term" value="F:transferase activity"/>
    <property type="evidence" value="ECO:0007669"/>
    <property type="project" value="UniProtKB-KW"/>
</dbReference>
<evidence type="ECO:0000313" key="2">
    <source>
        <dbReference type="EMBL" id="SDE92270.1"/>
    </source>
</evidence>
<dbReference type="Gene3D" id="3.20.20.105">
    <property type="entry name" value="Queuine tRNA-ribosyltransferase-like"/>
    <property type="match status" value="1"/>
</dbReference>
<dbReference type="InterPro" id="IPR036511">
    <property type="entry name" value="TGT-like_sf"/>
</dbReference>
<name>A0A1G7GVS0_9BACL</name>
<dbReference type="SUPFAM" id="SSF51713">
    <property type="entry name" value="tRNA-guanine transglycosylase"/>
    <property type="match status" value="1"/>
</dbReference>
<dbReference type="STRING" id="670482.SAMN04488542_103221"/>
<keyword evidence="2" id="KW-0808">Transferase</keyword>
<evidence type="ECO:0000259" key="1">
    <source>
        <dbReference type="Pfam" id="PF01702"/>
    </source>
</evidence>
<dbReference type="Proteomes" id="UP000198972">
    <property type="component" value="Unassembled WGS sequence"/>
</dbReference>